<evidence type="ECO:0000313" key="3">
    <source>
        <dbReference type="Proteomes" id="UP001164746"/>
    </source>
</evidence>
<dbReference type="PANTHER" id="PTHR46844">
    <property type="entry name" value="SLR5058 PROTEIN"/>
    <property type="match status" value="1"/>
</dbReference>
<evidence type="ECO:0000313" key="2">
    <source>
        <dbReference type="EMBL" id="WAR22404.1"/>
    </source>
</evidence>
<dbReference type="Proteomes" id="UP001164746">
    <property type="component" value="Chromosome 12"/>
</dbReference>
<protein>
    <recommendedName>
        <fullName evidence="1">NACHT domain-containing protein</fullName>
    </recommendedName>
</protein>
<evidence type="ECO:0000259" key="1">
    <source>
        <dbReference type="Pfam" id="PF05729"/>
    </source>
</evidence>
<dbReference type="InterPro" id="IPR027417">
    <property type="entry name" value="P-loop_NTPase"/>
</dbReference>
<dbReference type="PANTHER" id="PTHR46844:SF1">
    <property type="entry name" value="SLR5058 PROTEIN"/>
    <property type="match status" value="1"/>
</dbReference>
<gene>
    <name evidence="2" type="ORF">MAR_016378</name>
</gene>
<feature type="domain" description="NACHT" evidence="1">
    <location>
        <begin position="456"/>
        <end position="577"/>
    </location>
</feature>
<dbReference type="EMBL" id="CP111023">
    <property type="protein sequence ID" value="WAR22404.1"/>
    <property type="molecule type" value="Genomic_DNA"/>
</dbReference>
<reference evidence="2" key="1">
    <citation type="submission" date="2022-11" db="EMBL/GenBank/DDBJ databases">
        <title>Centuries of genome instability and evolution in soft-shell clam transmissible cancer (bioRxiv).</title>
        <authorList>
            <person name="Hart S.F.M."/>
            <person name="Yonemitsu M.A."/>
            <person name="Giersch R.M."/>
            <person name="Beal B.F."/>
            <person name="Arriagada G."/>
            <person name="Davis B.W."/>
            <person name="Ostrander E.A."/>
            <person name="Goff S.P."/>
            <person name="Metzger M.J."/>
        </authorList>
    </citation>
    <scope>NUCLEOTIDE SEQUENCE</scope>
    <source>
        <strain evidence="2">MELC-2E11</strain>
        <tissue evidence="2">Siphon/mantle</tissue>
    </source>
</reference>
<dbReference type="InterPro" id="IPR027897">
    <property type="entry name" value="DUF4559"/>
</dbReference>
<accession>A0ABY7FMM1</accession>
<organism evidence="2 3">
    <name type="scientific">Mya arenaria</name>
    <name type="common">Soft-shell clam</name>
    <dbReference type="NCBI Taxonomy" id="6604"/>
    <lineage>
        <taxon>Eukaryota</taxon>
        <taxon>Metazoa</taxon>
        <taxon>Spiralia</taxon>
        <taxon>Lophotrochozoa</taxon>
        <taxon>Mollusca</taxon>
        <taxon>Bivalvia</taxon>
        <taxon>Autobranchia</taxon>
        <taxon>Heteroconchia</taxon>
        <taxon>Euheterodonta</taxon>
        <taxon>Imparidentia</taxon>
        <taxon>Neoheterodontei</taxon>
        <taxon>Myida</taxon>
        <taxon>Myoidea</taxon>
        <taxon>Myidae</taxon>
        <taxon>Mya</taxon>
    </lineage>
</organism>
<keyword evidence="3" id="KW-1185">Reference proteome</keyword>
<dbReference type="Gene3D" id="3.40.50.300">
    <property type="entry name" value="P-loop containing nucleotide triphosphate hydrolases"/>
    <property type="match status" value="1"/>
</dbReference>
<sequence>MADSCDVQRVNDPLHRNWLKAVRALLVLKYGVEDFVDTHTKKYHEQLKSDARKLIFSGNLEKCSQCLVKQILPWHVHTKSSCPYRDCRHLKCLCVQNMRGKLLCSSPGSPCSVIFDLIVAGHSSRNPIFNCTDCSQWASDYWSICLCYLSTQRYSKSTCASDLDAAGLLSVMINCKFLHNYIDDITPLQRVRKSRNEILHSATYQLSEIGMRDIIQDIICILTDKQHLLKDPKAQLATQQLIEIMNDEDITLDEAKELEQIAINSIEMTKEIAIETLTEHTDIQLQKIQKKHDEFFEKTKVDTTVSQEVLDDLQQYLIDTYRQYYVKVDVTPLLPEEDDDIEHLYVPLRMEKVVKTYQSNLGHDLHQKVNRNEETVQQIDTFEEMLTSDGDCKKNICVIADAGMGKTTLCRKITSSWCFSHENPLSKQWTVKENSTQTGISNKTESKFVRQASTKNMLYMQRFRFLFYVSLRHAAEERSIEEMIVAQLLEHSHNETFRWIIKTMPEQCLYIVDGLDEWRMQTKNLMSPKTPSGIPKKESRCTAIFTSRPWKMTEILPRPSDIDIEIRLKGMSTESIKILSGNVLDKLNKYKGKSLKVDDFQHEIEQRKLQSLLAVPLMLKLLLCSWFNNHKLHETKTEIYVDVVQLMLKIFRDQKEHRCVTRTISEPSDNDLDMLPPVLRQKEEYIQFARMMVGLAEFSFTSFIQSDSLVFESSKLTHCGMKHLDVES</sequence>
<dbReference type="Pfam" id="PF05729">
    <property type="entry name" value="NACHT"/>
    <property type="match status" value="1"/>
</dbReference>
<dbReference type="Pfam" id="PF15112">
    <property type="entry name" value="DUF4559"/>
    <property type="match status" value="1"/>
</dbReference>
<proteinExistence type="predicted"/>
<name>A0ABY7FMM1_MYAAR</name>
<dbReference type="SUPFAM" id="SSF52540">
    <property type="entry name" value="P-loop containing nucleoside triphosphate hydrolases"/>
    <property type="match status" value="1"/>
</dbReference>
<dbReference type="InterPro" id="IPR007111">
    <property type="entry name" value="NACHT_NTPase"/>
</dbReference>